<feature type="chain" id="PRO_5026219331" evidence="3">
    <location>
        <begin position="22"/>
        <end position="317"/>
    </location>
</feature>
<dbReference type="InterPro" id="IPR020821">
    <property type="entry name" value="ENPP1-3/EXOG-like_nuc-like"/>
</dbReference>
<gene>
    <name evidence="6" type="ORF">F7D25_07200</name>
</gene>
<keyword evidence="6" id="KW-0378">Hydrolase</keyword>
<dbReference type="InterPro" id="IPR001604">
    <property type="entry name" value="Endo_G_ENPP1-like_dom"/>
</dbReference>
<protein>
    <submittedName>
        <fullName evidence="6">DNA/RNA non-specific endonuclease</fullName>
    </submittedName>
</protein>
<comment type="caution">
    <text evidence="6">The sequence shown here is derived from an EMBL/GenBank/DDBJ whole genome shotgun (WGS) entry which is preliminary data.</text>
</comment>
<dbReference type="PROSITE" id="PS51257">
    <property type="entry name" value="PROKAR_LIPOPROTEIN"/>
    <property type="match status" value="1"/>
</dbReference>
<feature type="binding site" evidence="2">
    <location>
        <position position="183"/>
    </location>
    <ligand>
        <name>Mg(2+)</name>
        <dbReference type="ChEBI" id="CHEBI:18420"/>
        <note>catalytic</note>
    </ligand>
</feature>
<name>A0A6G1VL21_9BACT</name>
<reference evidence="6 7" key="1">
    <citation type="submission" date="2019-09" db="EMBL/GenBank/DDBJ databases">
        <title>Distinct polysaccharide growth profiles of human intestinal Prevotella copri isolates.</title>
        <authorList>
            <person name="Fehlner-Peach H."/>
            <person name="Magnabosco C."/>
            <person name="Raghavan V."/>
            <person name="Scher J.U."/>
            <person name="Tett A."/>
            <person name="Cox L.M."/>
            <person name="Gottsegen C."/>
            <person name="Watters A."/>
            <person name="Wiltshire- Gordon J.D."/>
            <person name="Segata N."/>
            <person name="Bonneau R."/>
            <person name="Littman D.R."/>
        </authorList>
    </citation>
    <scope>NUCLEOTIDE SEQUENCE [LARGE SCALE GENOMIC DNA]</scope>
    <source>
        <strain evidence="7">iAA917</strain>
    </source>
</reference>
<dbReference type="SMART" id="SM00892">
    <property type="entry name" value="Endonuclease_NS"/>
    <property type="match status" value="1"/>
</dbReference>
<dbReference type="AlphaFoldDB" id="A0A6G1VL21"/>
<dbReference type="InterPro" id="IPR044925">
    <property type="entry name" value="His-Me_finger_sf"/>
</dbReference>
<evidence type="ECO:0000313" key="7">
    <source>
        <dbReference type="Proteomes" id="UP000477980"/>
    </source>
</evidence>
<keyword evidence="6" id="KW-0540">Nuclease</keyword>
<evidence type="ECO:0000256" key="1">
    <source>
        <dbReference type="PIRSR" id="PIRSR640255-1"/>
    </source>
</evidence>
<feature type="active site" description="Proton acceptor" evidence="1">
    <location>
        <position position="152"/>
    </location>
</feature>
<evidence type="ECO:0000259" key="5">
    <source>
        <dbReference type="SMART" id="SM00892"/>
    </source>
</evidence>
<dbReference type="Gene3D" id="3.40.570.10">
    <property type="entry name" value="Extracellular Endonuclease, subunit A"/>
    <property type="match status" value="1"/>
</dbReference>
<evidence type="ECO:0000256" key="3">
    <source>
        <dbReference type="SAM" id="SignalP"/>
    </source>
</evidence>
<evidence type="ECO:0000256" key="2">
    <source>
        <dbReference type="PIRSR" id="PIRSR640255-2"/>
    </source>
</evidence>
<dbReference type="InterPro" id="IPR040255">
    <property type="entry name" value="Non-specific_endonuclease"/>
</dbReference>
<proteinExistence type="predicted"/>
<accession>A0A6G1VL21</accession>
<dbReference type="GO" id="GO:0016787">
    <property type="term" value="F:hydrolase activity"/>
    <property type="evidence" value="ECO:0007669"/>
    <property type="project" value="InterPro"/>
</dbReference>
<dbReference type="GO" id="GO:0004519">
    <property type="term" value="F:endonuclease activity"/>
    <property type="evidence" value="ECO:0007669"/>
    <property type="project" value="UniProtKB-KW"/>
</dbReference>
<feature type="domain" description="DNA/RNA non-specific endonuclease/pyrophosphatase/phosphodiesterase" evidence="5">
    <location>
        <begin position="74"/>
        <end position="296"/>
    </location>
</feature>
<dbReference type="Pfam" id="PF01223">
    <property type="entry name" value="Endonuclease_NS"/>
    <property type="match status" value="1"/>
</dbReference>
<dbReference type="GO" id="GO:0003676">
    <property type="term" value="F:nucleic acid binding"/>
    <property type="evidence" value="ECO:0007669"/>
    <property type="project" value="InterPro"/>
</dbReference>
<feature type="domain" description="ENPP1-3/EXOG-like endonuclease/phosphodiesterase" evidence="4">
    <location>
        <begin position="75"/>
        <end position="296"/>
    </location>
</feature>
<organism evidence="6 7">
    <name type="scientific">Segatella copri</name>
    <dbReference type="NCBI Taxonomy" id="165179"/>
    <lineage>
        <taxon>Bacteria</taxon>
        <taxon>Pseudomonadati</taxon>
        <taxon>Bacteroidota</taxon>
        <taxon>Bacteroidia</taxon>
        <taxon>Bacteroidales</taxon>
        <taxon>Prevotellaceae</taxon>
        <taxon>Segatella</taxon>
    </lineage>
</organism>
<dbReference type="SMART" id="SM00477">
    <property type="entry name" value="NUC"/>
    <property type="match status" value="1"/>
</dbReference>
<feature type="signal peptide" evidence="3">
    <location>
        <begin position="1"/>
        <end position="21"/>
    </location>
</feature>
<dbReference type="Proteomes" id="UP000477980">
    <property type="component" value="Unassembled WGS sequence"/>
</dbReference>
<dbReference type="SUPFAM" id="SSF54060">
    <property type="entry name" value="His-Me finger endonucleases"/>
    <property type="match status" value="1"/>
</dbReference>
<keyword evidence="2" id="KW-0479">Metal-binding</keyword>
<dbReference type="OrthoDB" id="9811262at2"/>
<evidence type="ECO:0000313" key="6">
    <source>
        <dbReference type="EMBL" id="MQP14197.1"/>
    </source>
</evidence>
<evidence type="ECO:0000259" key="4">
    <source>
        <dbReference type="SMART" id="SM00477"/>
    </source>
</evidence>
<dbReference type="EMBL" id="VZAH01000077">
    <property type="protein sequence ID" value="MQP14197.1"/>
    <property type="molecule type" value="Genomic_DNA"/>
</dbReference>
<dbReference type="InterPro" id="IPR044929">
    <property type="entry name" value="DNA/RNA_non-sp_Endonuclease_sf"/>
</dbReference>
<keyword evidence="6" id="KW-0255">Endonuclease</keyword>
<sequence>MKTKWFYLLSLSFLLTFSACSSDGDDQGSLKDSNANKNVVSASVPTEATGLEFPKIVANGTSRNVVLVRRTADYGVTYSTYYDLDKKSPRWCCYQICQSNNKKKWTRKKWEGATWMGKKWSGDPFQKDPEVDADCQPPVSKEFSGSGYDRGHIVASEDRVYSQDANGQTFYMTNMYPQMHNFNAGIWEDMEKLVRNFLTYDMSTQASHAKDTLYVCKGGTIDSSGQILNYTKNGYIVPKYFFCAVLLKNAKGYQAIGFWFRHNAYGSSETVKGHVVNIRKLEELTGLDFFCNLPDDIERSVENASCDPNTVKEKWGF</sequence>
<keyword evidence="3" id="KW-0732">Signal</keyword>
<dbReference type="GO" id="GO:0046872">
    <property type="term" value="F:metal ion binding"/>
    <property type="evidence" value="ECO:0007669"/>
    <property type="project" value="UniProtKB-KW"/>
</dbReference>
<dbReference type="PANTHER" id="PTHR13966:SF5">
    <property type="entry name" value="ENDONUCLEASE G, MITOCHONDRIAL"/>
    <property type="match status" value="1"/>
</dbReference>
<dbReference type="PANTHER" id="PTHR13966">
    <property type="entry name" value="ENDONUCLEASE RELATED"/>
    <property type="match status" value="1"/>
</dbReference>
<dbReference type="RefSeq" id="WP_153091464.1">
    <property type="nucleotide sequence ID" value="NZ_VZAH01000077.1"/>
</dbReference>